<evidence type="ECO:0000313" key="3">
    <source>
        <dbReference type="EMBL" id="EDR02395.1"/>
    </source>
</evidence>
<dbReference type="InterPro" id="IPR013320">
    <property type="entry name" value="ConA-like_dom_sf"/>
</dbReference>
<dbReference type="OrthoDB" id="192832at2759"/>
<dbReference type="GeneID" id="6082702"/>
<evidence type="ECO:0000256" key="1">
    <source>
        <dbReference type="SAM" id="SignalP"/>
    </source>
</evidence>
<dbReference type="HOGENOM" id="CLU_016972_1_1_1"/>
<evidence type="ECO:0000313" key="4">
    <source>
        <dbReference type="Proteomes" id="UP000001194"/>
    </source>
</evidence>
<dbReference type="InterPro" id="IPR000757">
    <property type="entry name" value="Beta-glucanase-like"/>
</dbReference>
<evidence type="ECO:0000259" key="2">
    <source>
        <dbReference type="PROSITE" id="PS51762"/>
    </source>
</evidence>
<keyword evidence="3" id="KW-0378">Hydrolase</keyword>
<dbReference type="Pfam" id="PF26113">
    <property type="entry name" value="GH16_XgeA"/>
    <property type="match status" value="1"/>
</dbReference>
<proteinExistence type="predicted"/>
<sequence length="335" mass="36951">MTPWYWLAALFLFHRSLSVFAGNTYQLSNKIVGNDFYDNFNWEAIDDPTHGRVTYVDQPTSKILNLTFTSTDTFILRTDFTTVLDPKGVGRQSVRIRSNAAYTTHVAIFSIRHMPQGCGTWPAIWTTAPNAWPNDGEIDILEGVNDQAPNLSVLHSTQGCTMPNNRTMTGTPTSTDCVTTDTSNAGCGVNFPTSFSYGPSFNSVGGGWYVMERNEKKITVWFWARNDPSVPSDIINGASSISPDGWGNPAALFPSTYCDFPSHFQQHNIIINLTLCACYESVGTKTNGLVLGGDWAGSAYGQSGCPSTCIDFVNNNPSAYTDAFFDFEYIWLYTP</sequence>
<dbReference type="GO" id="GO:0009251">
    <property type="term" value="P:glucan catabolic process"/>
    <property type="evidence" value="ECO:0007669"/>
    <property type="project" value="TreeGrafter"/>
</dbReference>
<dbReference type="KEGG" id="lbc:LACBIDRAFT_309729"/>
<dbReference type="CDD" id="cd02181">
    <property type="entry name" value="GH16_fungal_Lam16A_glucanase"/>
    <property type="match status" value="1"/>
</dbReference>
<dbReference type="Gene3D" id="2.60.120.200">
    <property type="match status" value="1"/>
</dbReference>
<protein>
    <submittedName>
        <fullName evidence="3">Glycoside hydrolase family 16 protein</fullName>
    </submittedName>
</protein>
<dbReference type="RefSeq" id="XP_001887072.1">
    <property type="nucleotide sequence ID" value="XM_001887037.1"/>
</dbReference>
<dbReference type="PANTHER" id="PTHR10963">
    <property type="entry name" value="GLYCOSYL HYDROLASE-RELATED"/>
    <property type="match status" value="1"/>
</dbReference>
<gene>
    <name evidence="3" type="ORF">LACBIDRAFT_309729</name>
</gene>
<dbReference type="SUPFAM" id="SSF49899">
    <property type="entry name" value="Concanavalin A-like lectins/glucanases"/>
    <property type="match status" value="1"/>
</dbReference>
<name>B0DSY2_LACBS</name>
<organism evidence="4">
    <name type="scientific">Laccaria bicolor (strain S238N-H82 / ATCC MYA-4686)</name>
    <name type="common">Bicoloured deceiver</name>
    <name type="synonym">Laccaria laccata var. bicolor</name>
    <dbReference type="NCBI Taxonomy" id="486041"/>
    <lineage>
        <taxon>Eukaryota</taxon>
        <taxon>Fungi</taxon>
        <taxon>Dikarya</taxon>
        <taxon>Basidiomycota</taxon>
        <taxon>Agaricomycotina</taxon>
        <taxon>Agaricomycetes</taxon>
        <taxon>Agaricomycetidae</taxon>
        <taxon>Agaricales</taxon>
        <taxon>Agaricineae</taxon>
        <taxon>Hydnangiaceae</taxon>
        <taxon>Laccaria</taxon>
    </lineage>
</organism>
<dbReference type="InterPro" id="IPR050546">
    <property type="entry name" value="Glycosyl_Hydrlase_16"/>
</dbReference>
<dbReference type="GO" id="GO:0004553">
    <property type="term" value="F:hydrolase activity, hydrolyzing O-glycosyl compounds"/>
    <property type="evidence" value="ECO:0007669"/>
    <property type="project" value="InterPro"/>
</dbReference>
<dbReference type="Proteomes" id="UP000001194">
    <property type="component" value="Unassembled WGS sequence"/>
</dbReference>
<keyword evidence="4" id="KW-1185">Reference proteome</keyword>
<feature type="chain" id="PRO_5002749249" evidence="1">
    <location>
        <begin position="22"/>
        <end position="335"/>
    </location>
</feature>
<keyword evidence="1" id="KW-0732">Signal</keyword>
<dbReference type="AlphaFoldDB" id="B0DSY2"/>
<dbReference type="InParanoid" id="B0DSY2"/>
<accession>B0DSY2</accession>
<dbReference type="EMBL" id="DS547131">
    <property type="protein sequence ID" value="EDR02395.1"/>
    <property type="molecule type" value="Genomic_DNA"/>
</dbReference>
<reference evidence="3 4" key="1">
    <citation type="journal article" date="2008" name="Nature">
        <title>The genome of Laccaria bicolor provides insights into mycorrhizal symbiosis.</title>
        <authorList>
            <person name="Martin F."/>
            <person name="Aerts A."/>
            <person name="Ahren D."/>
            <person name="Brun A."/>
            <person name="Danchin E.G.J."/>
            <person name="Duchaussoy F."/>
            <person name="Gibon J."/>
            <person name="Kohler A."/>
            <person name="Lindquist E."/>
            <person name="Pereda V."/>
            <person name="Salamov A."/>
            <person name="Shapiro H.J."/>
            <person name="Wuyts J."/>
            <person name="Blaudez D."/>
            <person name="Buee M."/>
            <person name="Brokstein P."/>
            <person name="Canbaeck B."/>
            <person name="Cohen D."/>
            <person name="Courty P.E."/>
            <person name="Coutinho P.M."/>
            <person name="Delaruelle C."/>
            <person name="Detter J.C."/>
            <person name="Deveau A."/>
            <person name="DiFazio S."/>
            <person name="Duplessis S."/>
            <person name="Fraissinet-Tachet L."/>
            <person name="Lucic E."/>
            <person name="Frey-Klett P."/>
            <person name="Fourrey C."/>
            <person name="Feussner I."/>
            <person name="Gay G."/>
            <person name="Grimwood J."/>
            <person name="Hoegger P.J."/>
            <person name="Jain P."/>
            <person name="Kilaru S."/>
            <person name="Labbe J."/>
            <person name="Lin Y.C."/>
            <person name="Legue V."/>
            <person name="Le Tacon F."/>
            <person name="Marmeisse R."/>
            <person name="Melayah D."/>
            <person name="Montanini B."/>
            <person name="Muratet M."/>
            <person name="Nehls U."/>
            <person name="Niculita-Hirzel H."/>
            <person name="Oudot-Le Secq M.P."/>
            <person name="Peter M."/>
            <person name="Quesneville H."/>
            <person name="Rajashekar B."/>
            <person name="Reich M."/>
            <person name="Rouhier N."/>
            <person name="Schmutz J."/>
            <person name="Yin T."/>
            <person name="Chalot M."/>
            <person name="Henrissat B."/>
            <person name="Kuees U."/>
            <person name="Lucas S."/>
            <person name="Van de Peer Y."/>
            <person name="Podila G.K."/>
            <person name="Polle A."/>
            <person name="Pukkila P.J."/>
            <person name="Richardson P.M."/>
            <person name="Rouze P."/>
            <person name="Sanders I.R."/>
            <person name="Stajich J.E."/>
            <person name="Tunlid A."/>
            <person name="Tuskan G."/>
            <person name="Grigoriev I.V."/>
        </authorList>
    </citation>
    <scope>NUCLEOTIDE SEQUENCE [LARGE SCALE GENOMIC DNA]</scope>
    <source>
        <strain evidence="4">S238N-H82 / ATCC MYA-4686</strain>
    </source>
</reference>
<dbReference type="PANTHER" id="PTHR10963:SF24">
    <property type="entry name" value="GLYCOSIDASE C21B10.07-RELATED"/>
    <property type="match status" value="1"/>
</dbReference>
<feature type="signal peptide" evidence="1">
    <location>
        <begin position="1"/>
        <end position="21"/>
    </location>
</feature>
<feature type="domain" description="GH16" evidence="2">
    <location>
        <begin position="18"/>
        <end position="304"/>
    </location>
</feature>
<dbReference type="PROSITE" id="PS51762">
    <property type="entry name" value="GH16_2"/>
    <property type="match status" value="1"/>
</dbReference>